<evidence type="ECO:0000313" key="1">
    <source>
        <dbReference type="EMBL" id="KAH7856568.1"/>
    </source>
</evidence>
<evidence type="ECO:0000313" key="2">
    <source>
        <dbReference type="Proteomes" id="UP000828048"/>
    </source>
</evidence>
<accession>A0ACB7YTK1</accession>
<comment type="caution">
    <text evidence="1">The sequence shown here is derived from an EMBL/GenBank/DDBJ whole genome shotgun (WGS) entry which is preliminary data.</text>
</comment>
<reference evidence="1 2" key="1">
    <citation type="journal article" date="2021" name="Hortic Res">
        <title>High-quality reference genome and annotation aids understanding of berry development for evergreen blueberry (Vaccinium darrowii).</title>
        <authorList>
            <person name="Yu J."/>
            <person name="Hulse-Kemp A.M."/>
            <person name="Babiker E."/>
            <person name="Staton M."/>
        </authorList>
    </citation>
    <scope>NUCLEOTIDE SEQUENCE [LARGE SCALE GENOMIC DNA]</scope>
    <source>
        <strain evidence="2">cv. NJ 8807/NJ 8810</strain>
        <tissue evidence="1">Young leaf</tissue>
    </source>
</reference>
<proteinExistence type="predicted"/>
<organism evidence="1 2">
    <name type="scientific">Vaccinium darrowii</name>
    <dbReference type="NCBI Taxonomy" id="229202"/>
    <lineage>
        <taxon>Eukaryota</taxon>
        <taxon>Viridiplantae</taxon>
        <taxon>Streptophyta</taxon>
        <taxon>Embryophyta</taxon>
        <taxon>Tracheophyta</taxon>
        <taxon>Spermatophyta</taxon>
        <taxon>Magnoliopsida</taxon>
        <taxon>eudicotyledons</taxon>
        <taxon>Gunneridae</taxon>
        <taxon>Pentapetalae</taxon>
        <taxon>asterids</taxon>
        <taxon>Ericales</taxon>
        <taxon>Ericaceae</taxon>
        <taxon>Vaccinioideae</taxon>
        <taxon>Vaccinieae</taxon>
        <taxon>Vaccinium</taxon>
    </lineage>
</organism>
<protein>
    <submittedName>
        <fullName evidence="1">Uncharacterized protein</fullName>
    </submittedName>
</protein>
<keyword evidence="2" id="KW-1185">Reference proteome</keyword>
<dbReference type="Proteomes" id="UP000828048">
    <property type="component" value="Chromosome 3"/>
</dbReference>
<name>A0ACB7YTK1_9ERIC</name>
<gene>
    <name evidence="1" type="ORF">Vadar_002965</name>
</gene>
<dbReference type="EMBL" id="CM037153">
    <property type="protein sequence ID" value="KAH7856568.1"/>
    <property type="molecule type" value="Genomic_DNA"/>
</dbReference>
<sequence length="828" mass="93615">MVVIDSQEWSGYKGGTVLASQPEDELGAALPVNLVYRALGSWKWYSANGHSSTSSGAATLPPQLTTPESSDNILDPADLQFFTNIQKDIKQVEKASTDLHDYETQIVKQVKEASEKVTIGAKGPITRNEKKDVHDDLVVLKKNVMKLMQKIPPMPKDAHGKLRINDPAHRRKRKEQEIQDKLPHLSKGETLALSPEFKDFKALYDGLSSNQKLCLLCFSAFPEKEIIKKRFMFYWWTAEGFLAPVKNSETTGEELAKTAEELASEVFSELVAKGFIEPISEKRTLDCLINEYEMHPFVRAAVIELARRAKFFDFDVEGKLTGNVSSCRECLLGGEKLKGSKESVQNIHMLFNVDQDILDFEKPDLFLMMKNINILCLGRWQTSQRHHIEVEDTKFLEGLKNMKHLKFLSLQGISQIMDLPSSISGLTNLTILDIKACPNLEKIPSEIGLLKSLTHLDMSECYLLVNMPKEISTLMELEVLKGFVVGDSETDSCTLGHLADLPKLRKLGIFTGKNSFPSALELIELNQLKELRNLTIEWGRDPSKNSNPVHEGNNGESNNTGNEVDSRVACAKLNCFRKTTPVNSDADARPFLPTKLEKLDLECFPKTYAPDWLKADKLENLKRLYIRGGTLRDLGQFPFPENCKWKVEILRLKFLNGLEMDWRGLMELFPKLDYLEKVALSCYPEQSLAPFWTVTHNRTGTDIGYRFRDQNSDILPALPRCHLESALYHLLFLSDISAATFTNHLVRGKDPIFRNERSVLEVTRFSRPQPTSAAMVEAPRVEVKASFARLVFLCRVNFFQTSSMVVDTTIAPRITPYAISQVFAGLRM</sequence>